<dbReference type="KEGG" id="sphi:TS85_11955"/>
<feature type="domain" description="HAMP" evidence="6">
    <location>
        <begin position="276"/>
        <end position="319"/>
    </location>
</feature>
<dbReference type="AlphaFoldDB" id="A0A7U5BFT4"/>
<dbReference type="InterPro" id="IPR004090">
    <property type="entry name" value="Chemotax_Me-accpt_rcpt"/>
</dbReference>
<accession>A0A7U5BFT4</accession>
<evidence type="ECO:0000313" key="8">
    <source>
        <dbReference type="Proteomes" id="UP000032300"/>
    </source>
</evidence>
<keyword evidence="1" id="KW-0145">Chemotaxis</keyword>
<dbReference type="SMART" id="SM00304">
    <property type="entry name" value="HAMP"/>
    <property type="match status" value="2"/>
</dbReference>
<name>A0A7U5BFT4_9SPHN</name>
<dbReference type="RefSeq" id="WP_044336206.1">
    <property type="nucleotide sequence ID" value="NZ_CP010836.1"/>
</dbReference>
<dbReference type="GO" id="GO:0006935">
    <property type="term" value="P:chemotaxis"/>
    <property type="evidence" value="ECO:0007669"/>
    <property type="project" value="UniProtKB-KW"/>
</dbReference>
<protein>
    <submittedName>
        <fullName evidence="7">Chemotaxis protein</fullName>
    </submittedName>
</protein>
<dbReference type="GO" id="GO:0016020">
    <property type="term" value="C:membrane"/>
    <property type="evidence" value="ECO:0007669"/>
    <property type="project" value="InterPro"/>
</dbReference>
<dbReference type="PANTHER" id="PTHR43531:SF11">
    <property type="entry name" value="METHYL-ACCEPTING CHEMOTAXIS PROTEIN 3"/>
    <property type="match status" value="1"/>
</dbReference>
<dbReference type="SUPFAM" id="SSF58104">
    <property type="entry name" value="Methyl-accepting chemotaxis protein (MCP) signaling domain"/>
    <property type="match status" value="1"/>
</dbReference>
<dbReference type="Pfam" id="PF00672">
    <property type="entry name" value="HAMP"/>
    <property type="match status" value="1"/>
</dbReference>
<dbReference type="Gene3D" id="1.10.287.950">
    <property type="entry name" value="Methyl-accepting chemotaxis protein"/>
    <property type="match status" value="1"/>
</dbReference>
<evidence type="ECO:0000256" key="1">
    <source>
        <dbReference type="ARBA" id="ARBA00022500"/>
    </source>
</evidence>
<dbReference type="PROSITE" id="PS50885">
    <property type="entry name" value="HAMP"/>
    <property type="match status" value="2"/>
</dbReference>
<keyword evidence="4" id="KW-0472">Membrane</keyword>
<keyword evidence="4" id="KW-1133">Transmembrane helix</keyword>
<evidence type="ECO:0000256" key="3">
    <source>
        <dbReference type="PROSITE-ProRule" id="PRU00284"/>
    </source>
</evidence>
<dbReference type="Gene3D" id="1.10.8.500">
    <property type="entry name" value="HAMP domain in histidine kinase"/>
    <property type="match status" value="1"/>
</dbReference>
<dbReference type="PRINTS" id="PR00260">
    <property type="entry name" value="CHEMTRNSDUCR"/>
</dbReference>
<feature type="transmembrane region" description="Helical" evidence="4">
    <location>
        <begin position="6"/>
        <end position="26"/>
    </location>
</feature>
<dbReference type="SMART" id="SM00283">
    <property type="entry name" value="MA"/>
    <property type="match status" value="1"/>
</dbReference>
<dbReference type="GO" id="GO:0004888">
    <property type="term" value="F:transmembrane signaling receptor activity"/>
    <property type="evidence" value="ECO:0007669"/>
    <property type="project" value="InterPro"/>
</dbReference>
<keyword evidence="4" id="KW-0812">Transmembrane</keyword>
<keyword evidence="8" id="KW-1185">Reference proteome</keyword>
<evidence type="ECO:0000256" key="4">
    <source>
        <dbReference type="SAM" id="Phobius"/>
    </source>
</evidence>
<dbReference type="GO" id="GO:0007165">
    <property type="term" value="P:signal transduction"/>
    <property type="evidence" value="ECO:0007669"/>
    <property type="project" value="UniProtKB-KW"/>
</dbReference>
<evidence type="ECO:0000313" key="7">
    <source>
        <dbReference type="EMBL" id="AJP74469.1"/>
    </source>
</evidence>
<feature type="transmembrane region" description="Helical" evidence="4">
    <location>
        <begin position="181"/>
        <end position="204"/>
    </location>
</feature>
<dbReference type="InterPro" id="IPR003660">
    <property type="entry name" value="HAMP_dom"/>
</dbReference>
<feature type="domain" description="HAMP" evidence="6">
    <location>
        <begin position="208"/>
        <end position="260"/>
    </location>
</feature>
<sequence>MSIGSFVRNSALAMMAILLVGGLFAISRLDNIRMGGKVQVAQQMNADLIADILPPPEYVIEPYLEATLLARDPDTVAQRAARLAELRKLYDERHAFWITANVDADLKAQLLEHSHPAAMRFWTIAQGAFLDAVCRQDRPAIDAAYGQLSAAYADHRREVDKLVSLTLDRQKAVAAEGAREFMVAIGIVLALGVVVGAQALHFYITMYRRVLEPIGTLSGLTARLASGGDADIPYRERTDEIGSIAVGLEHYRASAAARIEADARNLAEQRRMTDLLGGGLLALREGDLSHTIDQPFPAEYEVLRQNINEAIAALRDKVQLLRDSAGNIGVTSRELAQGSEDLARRTEGGAHNVAKATMALVQIEERLKDSMQAADTTVKRADGAIAMVEDSRSTTGRAVQAMERARGSALNIDGVIEGLDKIAFQTRVLAMNAAVEAGRAGESGRGFAVVADLVSALAMRAEDQAKQAREMLTETQADILQAADAVAQTQSALDAVTGDFEAVHALISAIDRDNHAQSTAVSEVAHAMKGLDTITQQNAAMVEQTSAALGNLSGEVGALATRAGAFRFERDGGAPLAVPAAPRPTVH</sequence>
<evidence type="ECO:0000259" key="6">
    <source>
        <dbReference type="PROSITE" id="PS50885"/>
    </source>
</evidence>
<dbReference type="Proteomes" id="UP000032300">
    <property type="component" value="Chromosome"/>
</dbReference>
<dbReference type="EMBL" id="CP010836">
    <property type="protein sequence ID" value="AJP74469.1"/>
    <property type="molecule type" value="Genomic_DNA"/>
</dbReference>
<dbReference type="Pfam" id="PF00015">
    <property type="entry name" value="MCPsignal"/>
    <property type="match status" value="1"/>
</dbReference>
<dbReference type="PROSITE" id="PS50111">
    <property type="entry name" value="CHEMOTAXIS_TRANSDUC_2"/>
    <property type="match status" value="1"/>
</dbReference>
<dbReference type="PANTHER" id="PTHR43531">
    <property type="entry name" value="PROTEIN ICFG"/>
    <property type="match status" value="1"/>
</dbReference>
<evidence type="ECO:0000256" key="2">
    <source>
        <dbReference type="ARBA" id="ARBA00029447"/>
    </source>
</evidence>
<reference evidence="7 8" key="2">
    <citation type="submission" date="2015-02" db="EMBL/GenBank/DDBJ databases">
        <title>The complete genome of Sphingomonas hengshuiensis sp. WHSC-8 isolated from soil of Hengshui Lake.</title>
        <authorList>
            <person name="Wei S."/>
            <person name="Guo J."/>
            <person name="Su C."/>
            <person name="Wu R."/>
            <person name="Zhang Z."/>
            <person name="Liang K."/>
            <person name="Li H."/>
            <person name="Wang T."/>
            <person name="Liu H."/>
            <person name="Zhang C."/>
            <person name="Li Z."/>
            <person name="Wang Q."/>
            <person name="Meng J."/>
        </authorList>
    </citation>
    <scope>NUCLEOTIDE SEQUENCE [LARGE SCALE GENOMIC DNA]</scope>
    <source>
        <strain evidence="7 8">WHSC-8</strain>
    </source>
</reference>
<feature type="domain" description="Methyl-accepting transducer" evidence="5">
    <location>
        <begin position="324"/>
        <end position="553"/>
    </location>
</feature>
<comment type="similarity">
    <text evidence="2">Belongs to the methyl-accepting chemotaxis (MCP) protein family.</text>
</comment>
<keyword evidence="3" id="KW-0807">Transducer</keyword>
<dbReference type="OrthoDB" id="5292010at2"/>
<dbReference type="InterPro" id="IPR004089">
    <property type="entry name" value="MCPsignal_dom"/>
</dbReference>
<evidence type="ECO:0000259" key="5">
    <source>
        <dbReference type="PROSITE" id="PS50111"/>
    </source>
</evidence>
<organism evidence="7 8">
    <name type="scientific">Sphingomonas hengshuiensis</name>
    <dbReference type="NCBI Taxonomy" id="1609977"/>
    <lineage>
        <taxon>Bacteria</taxon>
        <taxon>Pseudomonadati</taxon>
        <taxon>Pseudomonadota</taxon>
        <taxon>Alphaproteobacteria</taxon>
        <taxon>Sphingomonadales</taxon>
        <taxon>Sphingomonadaceae</taxon>
        <taxon>Sphingomonas</taxon>
    </lineage>
</organism>
<reference evidence="7 8" key="1">
    <citation type="journal article" date="2015" name="Int. J. Syst. Evol. Microbiol.">
        <title>Sphingomonas hengshuiensis sp. nov., isolated from lake wetland.</title>
        <authorList>
            <person name="Wei S."/>
            <person name="Wang T."/>
            <person name="Liu H."/>
            <person name="Zhang C."/>
            <person name="Guo J."/>
            <person name="Wang Q."/>
            <person name="Liang K."/>
            <person name="Zhang Z."/>
        </authorList>
    </citation>
    <scope>NUCLEOTIDE SEQUENCE [LARGE SCALE GENOMIC DNA]</scope>
    <source>
        <strain evidence="7 8">WHSC-8</strain>
    </source>
</reference>
<dbReference type="InterPro" id="IPR051310">
    <property type="entry name" value="MCP_chemotaxis"/>
</dbReference>
<proteinExistence type="inferred from homology"/>
<gene>
    <name evidence="7" type="ORF">TS85_11955</name>
</gene>